<dbReference type="PRINTS" id="PR00344">
    <property type="entry name" value="BCTRLSENSOR"/>
</dbReference>
<dbReference type="InterPro" id="IPR003594">
    <property type="entry name" value="HATPase_dom"/>
</dbReference>
<name>K8DZK3_9FIRM</name>
<feature type="domain" description="PAS" evidence="10">
    <location>
        <begin position="152"/>
        <end position="197"/>
    </location>
</feature>
<dbReference type="InterPro" id="IPR035965">
    <property type="entry name" value="PAS-like_dom_sf"/>
</dbReference>
<dbReference type="Pfam" id="PF08448">
    <property type="entry name" value="PAS_4"/>
    <property type="match status" value="1"/>
</dbReference>
<feature type="domain" description="Histidine kinase" evidence="9">
    <location>
        <begin position="281"/>
        <end position="485"/>
    </location>
</feature>
<dbReference type="EMBL" id="CAOS01000011">
    <property type="protein sequence ID" value="CCO08529.1"/>
    <property type="molecule type" value="Genomic_DNA"/>
</dbReference>
<dbReference type="Pfam" id="PF02518">
    <property type="entry name" value="HATPase_c"/>
    <property type="match status" value="1"/>
</dbReference>
<evidence type="ECO:0000256" key="4">
    <source>
        <dbReference type="ARBA" id="ARBA00022679"/>
    </source>
</evidence>
<dbReference type="InterPro" id="IPR000700">
    <property type="entry name" value="PAS-assoc_C"/>
</dbReference>
<dbReference type="PANTHER" id="PTHR43065">
    <property type="entry name" value="SENSOR HISTIDINE KINASE"/>
    <property type="match status" value="1"/>
</dbReference>
<dbReference type="InterPro" id="IPR036890">
    <property type="entry name" value="HATPase_C_sf"/>
</dbReference>
<keyword evidence="8" id="KW-0902">Two-component regulatory system</keyword>
<dbReference type="CDD" id="cd00082">
    <property type="entry name" value="HisKA"/>
    <property type="match status" value="1"/>
</dbReference>
<keyword evidence="3" id="KW-0597">Phosphoprotein</keyword>
<dbReference type="InterPro" id="IPR013656">
    <property type="entry name" value="PAS_4"/>
</dbReference>
<comment type="caution">
    <text evidence="12">The sequence shown here is derived from an EMBL/GenBank/DDBJ whole genome shotgun (WGS) entry which is preliminary data.</text>
</comment>
<keyword evidence="4 12" id="KW-0808">Transferase</keyword>
<dbReference type="SUPFAM" id="SSF55874">
    <property type="entry name" value="ATPase domain of HSP90 chaperone/DNA topoisomerase II/histidine kinase"/>
    <property type="match status" value="1"/>
</dbReference>
<feature type="domain" description="PAC" evidence="11">
    <location>
        <begin position="99"/>
        <end position="151"/>
    </location>
</feature>
<dbReference type="InterPro" id="IPR036097">
    <property type="entry name" value="HisK_dim/P_sf"/>
</dbReference>
<organism evidence="12 13">
    <name type="scientific">Desulforamulus hydrothermalis Lam5 = DSM 18033</name>
    <dbReference type="NCBI Taxonomy" id="1121428"/>
    <lineage>
        <taxon>Bacteria</taxon>
        <taxon>Bacillati</taxon>
        <taxon>Bacillota</taxon>
        <taxon>Clostridia</taxon>
        <taxon>Eubacteriales</taxon>
        <taxon>Peptococcaceae</taxon>
        <taxon>Desulforamulus</taxon>
    </lineage>
</organism>
<accession>K8DZK3</accession>
<evidence type="ECO:0000313" key="13">
    <source>
        <dbReference type="Proteomes" id="UP000009315"/>
    </source>
</evidence>
<dbReference type="PANTHER" id="PTHR43065:SF46">
    <property type="entry name" value="C4-DICARBOXYLATE TRANSPORT SENSOR PROTEIN DCTB"/>
    <property type="match status" value="1"/>
</dbReference>
<dbReference type="Pfam" id="PF00512">
    <property type="entry name" value="HisKA"/>
    <property type="match status" value="1"/>
</dbReference>
<dbReference type="eggNOG" id="COG2202">
    <property type="taxonomic scope" value="Bacteria"/>
</dbReference>
<reference evidence="12 13" key="1">
    <citation type="journal article" date="2013" name="Genome Announc.">
        <title>Genome Sequence of the Sulfate-Reducing Bacterium Desulfotomaculum hydrothermale Lam5(T).</title>
        <authorList>
            <person name="Amin O."/>
            <person name="Fardeau M.L."/>
            <person name="Valette O."/>
            <person name="Hirschler-Rea A."/>
            <person name="Barbe V."/>
            <person name="Medigue C."/>
            <person name="Vacherie B."/>
            <person name="Ollivier B."/>
            <person name="Bertin P.N."/>
            <person name="Dolla A."/>
        </authorList>
    </citation>
    <scope>NUCLEOTIDE SEQUENCE [LARGE SCALE GENOMIC DNA]</scope>
    <source>
        <strain evidence="13">Lam5 / DSM 18033</strain>
    </source>
</reference>
<dbReference type="Gene3D" id="3.30.565.10">
    <property type="entry name" value="Histidine kinase-like ATPase, C-terminal domain"/>
    <property type="match status" value="1"/>
</dbReference>
<dbReference type="InterPro" id="IPR001610">
    <property type="entry name" value="PAC"/>
</dbReference>
<protein>
    <recommendedName>
        <fullName evidence="2">histidine kinase</fullName>
        <ecNumber evidence="2">2.7.13.3</ecNumber>
    </recommendedName>
</protein>
<dbReference type="InterPro" id="IPR005467">
    <property type="entry name" value="His_kinase_dom"/>
</dbReference>
<dbReference type="OrthoDB" id="505470at2"/>
<evidence type="ECO:0000259" key="9">
    <source>
        <dbReference type="PROSITE" id="PS50109"/>
    </source>
</evidence>
<evidence type="ECO:0000256" key="8">
    <source>
        <dbReference type="ARBA" id="ARBA00023012"/>
    </source>
</evidence>
<keyword evidence="6 12" id="KW-0418">Kinase</keyword>
<dbReference type="SUPFAM" id="SSF47384">
    <property type="entry name" value="Homodimeric domain of signal transducing histidine kinase"/>
    <property type="match status" value="1"/>
</dbReference>
<evidence type="ECO:0000256" key="6">
    <source>
        <dbReference type="ARBA" id="ARBA00022777"/>
    </source>
</evidence>
<dbReference type="InterPro" id="IPR003661">
    <property type="entry name" value="HisK_dim/P_dom"/>
</dbReference>
<dbReference type="PROSITE" id="PS50109">
    <property type="entry name" value="HIS_KIN"/>
    <property type="match status" value="1"/>
</dbReference>
<evidence type="ECO:0000259" key="11">
    <source>
        <dbReference type="PROSITE" id="PS50113"/>
    </source>
</evidence>
<dbReference type="STRING" id="1121428.DESHY_40079"/>
<dbReference type="RefSeq" id="WP_008412003.1">
    <property type="nucleotide sequence ID" value="NZ_FQXF01000009.1"/>
</dbReference>
<dbReference type="PROSITE" id="PS50113">
    <property type="entry name" value="PAC"/>
    <property type="match status" value="1"/>
</dbReference>
<feature type="domain" description="PAS" evidence="10">
    <location>
        <begin position="24"/>
        <end position="97"/>
    </location>
</feature>
<dbReference type="SUPFAM" id="SSF55785">
    <property type="entry name" value="PYP-like sensor domain (PAS domain)"/>
    <property type="match status" value="2"/>
</dbReference>
<comment type="catalytic activity">
    <reaction evidence="1">
        <text>ATP + protein L-histidine = ADP + protein N-phospho-L-histidine.</text>
        <dbReference type="EC" id="2.7.13.3"/>
    </reaction>
</comment>
<keyword evidence="13" id="KW-1185">Reference proteome</keyword>
<dbReference type="Pfam" id="PF08447">
    <property type="entry name" value="PAS_3"/>
    <property type="match status" value="1"/>
</dbReference>
<keyword evidence="5" id="KW-0547">Nucleotide-binding</keyword>
<dbReference type="Proteomes" id="UP000009315">
    <property type="component" value="Unassembled WGS sequence"/>
</dbReference>
<dbReference type="SMART" id="SM00387">
    <property type="entry name" value="HATPase_c"/>
    <property type="match status" value="1"/>
</dbReference>
<dbReference type="GO" id="GO:0005524">
    <property type="term" value="F:ATP binding"/>
    <property type="evidence" value="ECO:0007669"/>
    <property type="project" value="UniProtKB-KW"/>
</dbReference>
<dbReference type="CDD" id="cd00130">
    <property type="entry name" value="PAS"/>
    <property type="match status" value="2"/>
</dbReference>
<evidence type="ECO:0000256" key="5">
    <source>
        <dbReference type="ARBA" id="ARBA00022741"/>
    </source>
</evidence>
<keyword evidence="7" id="KW-0067">ATP-binding</keyword>
<proteinExistence type="predicted"/>
<evidence type="ECO:0000256" key="7">
    <source>
        <dbReference type="ARBA" id="ARBA00022840"/>
    </source>
</evidence>
<dbReference type="SMART" id="SM00388">
    <property type="entry name" value="HisKA"/>
    <property type="match status" value="1"/>
</dbReference>
<evidence type="ECO:0000313" key="12">
    <source>
        <dbReference type="EMBL" id="CCO08529.1"/>
    </source>
</evidence>
<dbReference type="InterPro" id="IPR004358">
    <property type="entry name" value="Sig_transdc_His_kin-like_C"/>
</dbReference>
<dbReference type="PROSITE" id="PS50112">
    <property type="entry name" value="PAS"/>
    <property type="match status" value="2"/>
</dbReference>
<dbReference type="InterPro" id="IPR000014">
    <property type="entry name" value="PAS"/>
</dbReference>
<dbReference type="Gene3D" id="3.30.450.20">
    <property type="entry name" value="PAS domain"/>
    <property type="match status" value="2"/>
</dbReference>
<dbReference type="eggNOG" id="COG3852">
    <property type="taxonomic scope" value="Bacteria"/>
</dbReference>
<dbReference type="AlphaFoldDB" id="K8DZK3"/>
<dbReference type="SMART" id="SM00091">
    <property type="entry name" value="PAS"/>
    <property type="match status" value="2"/>
</dbReference>
<evidence type="ECO:0000259" key="10">
    <source>
        <dbReference type="PROSITE" id="PS50112"/>
    </source>
</evidence>
<sequence length="486" mass="55591">MAELRQCVQPAQTESNNRRKPVLTEEQLLYLLDKSPVIFFTCQAGGDWRPRFISSNIRDVFGYEAADFMQPHFFLQRIHPADLNQVAAAQNKLLQEGAAEGVFRFRCADGTYKWTYKQAKLLFDRDNKPSEVIGYWVDIDERKRFEISLKLTNQKITNILERITDCFFALDNDWRFTYINKEAEKYFNIDKTYLLGKCIWDIFPKTIETDFGSYCLRAKTSQLPVCFEYRSVYYDKWCEMNIYPAPDGLSVYFRDITGRKENDQKLARLDRLNLVGQMAAGLAHEIRNPLTTVRGFLQILGEKADCRQYKKYYALMIEELDRANGIISEFLSLARNKKANLRLHNLNDILRAVSELIRADALNSNKNVIIQTAPLPDLLLDAKDIRQLLLNLVRNGLEAMAPGGTLTVKTYLDKQEVVLAVQDQGSGIDPSVIEKLGTPFLTTKETGTGLGLAVCYGIARRHGAAIDFTTGSEGTTFYVKFRTHEL</sequence>
<dbReference type="GO" id="GO:0000155">
    <property type="term" value="F:phosphorelay sensor kinase activity"/>
    <property type="evidence" value="ECO:0007669"/>
    <property type="project" value="InterPro"/>
</dbReference>
<dbReference type="InterPro" id="IPR013655">
    <property type="entry name" value="PAS_fold_3"/>
</dbReference>
<dbReference type="EC" id="2.7.13.3" evidence="2"/>
<gene>
    <name evidence="12" type="ORF">DESHY_40079</name>
</gene>
<evidence type="ECO:0000256" key="1">
    <source>
        <dbReference type="ARBA" id="ARBA00000085"/>
    </source>
</evidence>
<dbReference type="NCBIfam" id="TIGR00229">
    <property type="entry name" value="sensory_box"/>
    <property type="match status" value="2"/>
</dbReference>
<dbReference type="Gene3D" id="1.10.287.130">
    <property type="match status" value="1"/>
</dbReference>
<evidence type="ECO:0000256" key="3">
    <source>
        <dbReference type="ARBA" id="ARBA00022553"/>
    </source>
</evidence>
<dbReference type="SMART" id="SM00086">
    <property type="entry name" value="PAC"/>
    <property type="match status" value="1"/>
</dbReference>
<evidence type="ECO:0000256" key="2">
    <source>
        <dbReference type="ARBA" id="ARBA00012438"/>
    </source>
</evidence>